<dbReference type="GeneID" id="66109931"/>
<protein>
    <submittedName>
        <fullName evidence="2">Uncharacterized protein</fullName>
    </submittedName>
</protein>
<organism evidence="2 3">
    <name type="scientific">Guyanagaster necrorhizus</name>
    <dbReference type="NCBI Taxonomy" id="856835"/>
    <lineage>
        <taxon>Eukaryota</taxon>
        <taxon>Fungi</taxon>
        <taxon>Dikarya</taxon>
        <taxon>Basidiomycota</taxon>
        <taxon>Agaricomycotina</taxon>
        <taxon>Agaricomycetes</taxon>
        <taxon>Agaricomycetidae</taxon>
        <taxon>Agaricales</taxon>
        <taxon>Marasmiineae</taxon>
        <taxon>Physalacriaceae</taxon>
        <taxon>Guyanagaster</taxon>
    </lineage>
</organism>
<accession>A0A9P8AL74</accession>
<dbReference type="Proteomes" id="UP000812287">
    <property type="component" value="Unassembled WGS sequence"/>
</dbReference>
<evidence type="ECO:0000313" key="3">
    <source>
        <dbReference type="Proteomes" id="UP000812287"/>
    </source>
</evidence>
<proteinExistence type="predicted"/>
<feature type="signal peptide" evidence="1">
    <location>
        <begin position="1"/>
        <end position="16"/>
    </location>
</feature>
<reference evidence="2" key="1">
    <citation type="submission" date="2020-11" db="EMBL/GenBank/DDBJ databases">
        <title>Adaptations for nitrogen fixation in a non-lichenized fungal sporocarp promotes dispersal by wood-feeding termites.</title>
        <authorList>
            <consortium name="DOE Joint Genome Institute"/>
            <person name="Koch R.A."/>
            <person name="Yoon G."/>
            <person name="Arayal U."/>
            <person name="Lail K."/>
            <person name="Amirebrahimi M."/>
            <person name="Labutti K."/>
            <person name="Lipzen A."/>
            <person name="Riley R."/>
            <person name="Barry K."/>
            <person name="Henrissat B."/>
            <person name="Grigoriev I.V."/>
            <person name="Herr J.R."/>
            <person name="Aime M.C."/>
        </authorList>
    </citation>
    <scope>NUCLEOTIDE SEQUENCE</scope>
    <source>
        <strain evidence="2">MCA 3950</strain>
    </source>
</reference>
<gene>
    <name evidence="2" type="ORF">BT62DRAFT_938989</name>
</gene>
<keyword evidence="1" id="KW-0732">Signal</keyword>
<dbReference type="AlphaFoldDB" id="A0A9P8AL74"/>
<comment type="caution">
    <text evidence="2">The sequence shown here is derived from an EMBL/GenBank/DDBJ whole genome shotgun (WGS) entry which is preliminary data.</text>
</comment>
<evidence type="ECO:0000313" key="2">
    <source>
        <dbReference type="EMBL" id="KAG7439429.1"/>
    </source>
</evidence>
<name>A0A9P8AL74_9AGAR</name>
<evidence type="ECO:0000256" key="1">
    <source>
        <dbReference type="SAM" id="SignalP"/>
    </source>
</evidence>
<feature type="chain" id="PRO_5040186438" evidence="1">
    <location>
        <begin position="17"/>
        <end position="64"/>
    </location>
</feature>
<dbReference type="RefSeq" id="XP_043032929.1">
    <property type="nucleotide sequence ID" value="XM_043187634.1"/>
</dbReference>
<sequence>MLAKALILVASVISNAIPSARVALHTVKMVNQYSTRILTLSQNFTVLWTGTEETGMGPFESAMA</sequence>
<keyword evidence="3" id="KW-1185">Reference proteome</keyword>
<dbReference type="EMBL" id="MU250595">
    <property type="protein sequence ID" value="KAG7439429.1"/>
    <property type="molecule type" value="Genomic_DNA"/>
</dbReference>